<dbReference type="SUPFAM" id="SSF55781">
    <property type="entry name" value="GAF domain-like"/>
    <property type="match status" value="1"/>
</dbReference>
<evidence type="ECO:0000313" key="6">
    <source>
        <dbReference type="EMBL" id="GAA5210832.1"/>
    </source>
</evidence>
<dbReference type="Proteomes" id="UP001499878">
    <property type="component" value="Unassembled WGS sequence"/>
</dbReference>
<dbReference type="Pfam" id="PF09339">
    <property type="entry name" value="HTH_IclR"/>
    <property type="match status" value="1"/>
</dbReference>
<name>A0ABP9T4D9_9ACTN</name>
<evidence type="ECO:0000256" key="1">
    <source>
        <dbReference type="ARBA" id="ARBA00023015"/>
    </source>
</evidence>
<evidence type="ECO:0000313" key="7">
    <source>
        <dbReference type="Proteomes" id="UP001499878"/>
    </source>
</evidence>
<dbReference type="RefSeq" id="WP_345632206.1">
    <property type="nucleotide sequence ID" value="NZ_BAABJR010000009.1"/>
</dbReference>
<comment type="caution">
    <text evidence="6">The sequence shown here is derived from an EMBL/GenBank/DDBJ whole genome shotgun (WGS) entry which is preliminary data.</text>
</comment>
<dbReference type="Pfam" id="PF01614">
    <property type="entry name" value="IclR_C"/>
    <property type="match status" value="1"/>
</dbReference>
<dbReference type="InterPro" id="IPR014757">
    <property type="entry name" value="Tscrpt_reg_IclR_C"/>
</dbReference>
<protein>
    <submittedName>
        <fullName evidence="6">IclR family transcriptional regulator</fullName>
    </submittedName>
</protein>
<dbReference type="InterPro" id="IPR029016">
    <property type="entry name" value="GAF-like_dom_sf"/>
</dbReference>
<gene>
    <name evidence="6" type="ORF">GCM10023323_40030</name>
</gene>
<dbReference type="PROSITE" id="PS51078">
    <property type="entry name" value="ICLR_ED"/>
    <property type="match status" value="1"/>
</dbReference>
<dbReference type="SMART" id="SM00346">
    <property type="entry name" value="HTH_ICLR"/>
    <property type="match status" value="1"/>
</dbReference>
<dbReference type="EMBL" id="BAABJR010000009">
    <property type="protein sequence ID" value="GAA5210832.1"/>
    <property type="molecule type" value="Genomic_DNA"/>
</dbReference>
<dbReference type="PANTHER" id="PTHR30136:SF24">
    <property type="entry name" value="HTH-TYPE TRANSCRIPTIONAL REPRESSOR ALLR"/>
    <property type="match status" value="1"/>
</dbReference>
<keyword evidence="3" id="KW-0804">Transcription</keyword>
<keyword evidence="7" id="KW-1185">Reference proteome</keyword>
<accession>A0ABP9T4D9</accession>
<dbReference type="Gene3D" id="1.10.10.10">
    <property type="entry name" value="Winged helix-like DNA-binding domain superfamily/Winged helix DNA-binding domain"/>
    <property type="match status" value="1"/>
</dbReference>
<organism evidence="6 7">
    <name type="scientific">Streptomyces thinghirensis</name>
    <dbReference type="NCBI Taxonomy" id="551547"/>
    <lineage>
        <taxon>Bacteria</taxon>
        <taxon>Bacillati</taxon>
        <taxon>Actinomycetota</taxon>
        <taxon>Actinomycetes</taxon>
        <taxon>Kitasatosporales</taxon>
        <taxon>Streptomycetaceae</taxon>
        <taxon>Streptomyces</taxon>
    </lineage>
</organism>
<dbReference type="InterPro" id="IPR036390">
    <property type="entry name" value="WH_DNA-bd_sf"/>
</dbReference>
<evidence type="ECO:0000256" key="2">
    <source>
        <dbReference type="ARBA" id="ARBA00023125"/>
    </source>
</evidence>
<dbReference type="PANTHER" id="PTHR30136">
    <property type="entry name" value="HELIX-TURN-HELIX TRANSCRIPTIONAL REGULATOR, ICLR FAMILY"/>
    <property type="match status" value="1"/>
</dbReference>
<feature type="domain" description="IclR-ED" evidence="5">
    <location>
        <begin position="69"/>
        <end position="254"/>
    </location>
</feature>
<dbReference type="InterPro" id="IPR005471">
    <property type="entry name" value="Tscrpt_reg_IclR_N"/>
</dbReference>
<dbReference type="InterPro" id="IPR036388">
    <property type="entry name" value="WH-like_DNA-bd_sf"/>
</dbReference>
<proteinExistence type="predicted"/>
<evidence type="ECO:0000256" key="3">
    <source>
        <dbReference type="ARBA" id="ARBA00023163"/>
    </source>
</evidence>
<dbReference type="PROSITE" id="PS51077">
    <property type="entry name" value="HTH_ICLR"/>
    <property type="match status" value="1"/>
</dbReference>
<feature type="domain" description="HTH iclR-type" evidence="4">
    <location>
        <begin position="8"/>
        <end position="68"/>
    </location>
</feature>
<evidence type="ECO:0000259" key="4">
    <source>
        <dbReference type="PROSITE" id="PS51077"/>
    </source>
</evidence>
<reference evidence="7" key="1">
    <citation type="journal article" date="2019" name="Int. J. Syst. Evol. Microbiol.">
        <title>The Global Catalogue of Microorganisms (GCM) 10K type strain sequencing project: providing services to taxonomists for standard genome sequencing and annotation.</title>
        <authorList>
            <consortium name="The Broad Institute Genomics Platform"/>
            <consortium name="The Broad Institute Genome Sequencing Center for Infectious Disease"/>
            <person name="Wu L."/>
            <person name="Ma J."/>
        </authorList>
    </citation>
    <scope>NUCLEOTIDE SEQUENCE [LARGE SCALE GENOMIC DNA]</scope>
    <source>
        <strain evidence="7">JCM 18306</strain>
    </source>
</reference>
<dbReference type="InterPro" id="IPR050707">
    <property type="entry name" value="HTH_MetabolicPath_Reg"/>
</dbReference>
<evidence type="ECO:0000259" key="5">
    <source>
        <dbReference type="PROSITE" id="PS51078"/>
    </source>
</evidence>
<dbReference type="Gene3D" id="3.30.450.40">
    <property type="match status" value="1"/>
</dbReference>
<keyword evidence="1" id="KW-0805">Transcription regulation</keyword>
<dbReference type="SUPFAM" id="SSF46785">
    <property type="entry name" value="Winged helix' DNA-binding domain"/>
    <property type="match status" value="1"/>
</dbReference>
<keyword evidence="2" id="KW-0238">DNA-binding</keyword>
<sequence length="259" mass="28084">MLSGESAPSILSKAFDLMRAFNTHKRVMTLTELSKASGLPKSTVHRLLARLIELGAVEHHGAGYRIGLDVFQLGATTPASAMRDAAMPHLAALHRWTGHTVHLGVLRQFDVVYLEKVARHSLSSDPSGVGARLPANCTAIGKALLAHENLDDLTDFLPDPMPRMTPHSITDVAALVAQLRRIRQGDLARECEEARLGLSCLASPLVVRGFAVGAVSVAHPAATRLDPKTGTVLRDTAAQIVKEIRQELTDHARWFPREV</sequence>